<feature type="region of interest" description="Disordered" evidence="1">
    <location>
        <begin position="1"/>
        <end position="53"/>
    </location>
</feature>
<comment type="caution">
    <text evidence="2">The sequence shown here is derived from an EMBL/GenBank/DDBJ whole genome shotgun (WGS) entry which is preliminary data.</text>
</comment>
<evidence type="ECO:0000313" key="3">
    <source>
        <dbReference type="Proteomes" id="UP001148312"/>
    </source>
</evidence>
<feature type="compositionally biased region" description="Basic and acidic residues" evidence="1">
    <location>
        <begin position="1"/>
        <end position="10"/>
    </location>
</feature>
<dbReference type="EMBL" id="JAPWDQ010000004">
    <property type="protein sequence ID" value="KAJ5489409.1"/>
    <property type="molecule type" value="Genomic_DNA"/>
</dbReference>
<evidence type="ECO:0000313" key="2">
    <source>
        <dbReference type="EMBL" id="KAJ5489409.1"/>
    </source>
</evidence>
<evidence type="ECO:0000256" key="1">
    <source>
        <dbReference type="SAM" id="MobiDB-lite"/>
    </source>
</evidence>
<organism evidence="2 3">
    <name type="scientific">Penicillium diatomitis</name>
    <dbReference type="NCBI Taxonomy" id="2819901"/>
    <lineage>
        <taxon>Eukaryota</taxon>
        <taxon>Fungi</taxon>
        <taxon>Dikarya</taxon>
        <taxon>Ascomycota</taxon>
        <taxon>Pezizomycotina</taxon>
        <taxon>Eurotiomycetes</taxon>
        <taxon>Eurotiomycetidae</taxon>
        <taxon>Eurotiales</taxon>
        <taxon>Aspergillaceae</taxon>
        <taxon>Penicillium</taxon>
    </lineage>
</organism>
<dbReference type="RefSeq" id="XP_056791442.1">
    <property type="nucleotide sequence ID" value="XM_056933901.1"/>
</dbReference>
<dbReference type="GeneID" id="81624150"/>
<accession>A0A9W9XDR2</accession>
<dbReference type="Proteomes" id="UP001148312">
    <property type="component" value="Unassembled WGS sequence"/>
</dbReference>
<gene>
    <name evidence="2" type="ORF">N7539_004299</name>
</gene>
<feature type="compositionally biased region" description="Basic residues" evidence="1">
    <location>
        <begin position="11"/>
        <end position="25"/>
    </location>
</feature>
<proteinExistence type="predicted"/>
<dbReference type="AlphaFoldDB" id="A0A9W9XDR2"/>
<reference evidence="2" key="1">
    <citation type="submission" date="2022-12" db="EMBL/GenBank/DDBJ databases">
        <authorList>
            <person name="Petersen C."/>
        </authorList>
    </citation>
    <scope>NUCLEOTIDE SEQUENCE</scope>
    <source>
        <strain evidence="2">IBT 30728</strain>
    </source>
</reference>
<feature type="compositionally biased region" description="Basic and acidic residues" evidence="1">
    <location>
        <begin position="26"/>
        <end position="53"/>
    </location>
</feature>
<name>A0A9W9XDR2_9EURO</name>
<keyword evidence="3" id="KW-1185">Reference proteome</keyword>
<sequence>MARLDPNERRYGKHLKHLRKDHAKLKRDVGKFEKERRSKRDKSGSKDRKHGEKEAKKINNIYWVLITAADEALGDDEDWASEASSEKLIYANER</sequence>
<reference evidence="2" key="2">
    <citation type="journal article" date="2023" name="IMA Fungus">
        <title>Comparative genomic study of the Penicillium genus elucidates a diverse pangenome and 15 lateral gene transfer events.</title>
        <authorList>
            <person name="Petersen C."/>
            <person name="Sorensen T."/>
            <person name="Nielsen M.R."/>
            <person name="Sondergaard T.E."/>
            <person name="Sorensen J.L."/>
            <person name="Fitzpatrick D.A."/>
            <person name="Frisvad J.C."/>
            <person name="Nielsen K.L."/>
        </authorList>
    </citation>
    <scope>NUCLEOTIDE SEQUENCE</scope>
    <source>
        <strain evidence="2">IBT 30728</strain>
    </source>
</reference>
<protein>
    <submittedName>
        <fullName evidence="2">Uncharacterized protein</fullName>
    </submittedName>
</protein>